<dbReference type="AlphaFoldDB" id="A0A1B8XTM8"/>
<proteinExistence type="predicted"/>
<feature type="region of interest" description="Disordered" evidence="1">
    <location>
        <begin position="283"/>
        <end position="360"/>
    </location>
</feature>
<sequence length="423" mass="47412">MEDHNNSTNPTDFNVNYNPLYSNTNNVAEGLVGYTIQQFVPAGAPLYQTQNPQAIPCYVYDIYGRLYPVVIQRYLVPAVPSHYIATTAHSSALDLGNQFQQTSEQGENSMQISNANINMQQHSNAENIALQNPLEQMDLSSITESGQQQLQQELVENKSPPKSDISATSVVQQSGNSTIESSEQNKALSDEPSMSISTEEPIKLSPKLSDDSKVNAVSEKKTKKATKIKHKPVSSVSSEPKKRKRKTTDPADQGVAKKHCSNLQQKLFESVNTFYALGKKTSLTSQIREPKEQAQNQCPKPPSPKRGQVQTNSRNQQQLNHSLAGVSADVKKRPAPSSSTTAPNIQSEAKIKKSPPRREEKWEDLLDQLEFSIPLPPEERETLKRKAQREREMACQYTAKGRVQFFKQRQRDMNISLYYGYLQ</sequence>
<feature type="region of interest" description="Disordered" evidence="1">
    <location>
        <begin position="142"/>
        <end position="259"/>
    </location>
</feature>
<dbReference type="InterPro" id="IPR040292">
    <property type="entry name" value="C2orf78-like"/>
</dbReference>
<dbReference type="EMBL" id="KV462835">
    <property type="protein sequence ID" value="OCA14014.1"/>
    <property type="molecule type" value="Genomic_DNA"/>
</dbReference>
<feature type="compositionally biased region" description="Polar residues" evidence="1">
    <location>
        <begin position="308"/>
        <end position="321"/>
    </location>
</feature>
<reference evidence="2" key="2">
    <citation type="journal article" date="2010" name="Science">
        <title>The genome of the Western clawed frog Xenopus tropicalis.</title>
        <authorList>
            <person name="Hellsten U."/>
            <person name="Harland R.M."/>
            <person name="Gilchrist M.J."/>
            <person name="Hendrix D."/>
            <person name="Jurka J."/>
            <person name="Kapitonov V."/>
            <person name="Ovcharenko I."/>
            <person name="Putnam N.H."/>
            <person name="Shu S."/>
            <person name="Taher L."/>
            <person name="Blitz I.L."/>
            <person name="Blumberg B."/>
            <person name="Dichmann D.S."/>
            <person name="Dubchak I."/>
            <person name="Amaya E."/>
            <person name="Detter J.C."/>
            <person name="Fletcher R."/>
            <person name="Gerhard D.S."/>
            <person name="Goodstein D."/>
            <person name="Graves T."/>
            <person name="Grigoriev I.V."/>
            <person name="Grimwood J."/>
            <person name="Kawashima T."/>
            <person name="Lindquist E."/>
            <person name="Lucas S.M."/>
            <person name="Mead P.E."/>
            <person name="Mitros T."/>
            <person name="Ogino H."/>
            <person name="Ohta Y."/>
            <person name="Poliakov A.V."/>
            <person name="Pollet N."/>
            <person name="Robert J."/>
            <person name="Salamov A."/>
            <person name="Sater A.K."/>
            <person name="Schmutz J."/>
            <person name="Terry A."/>
            <person name="Vize P.D."/>
            <person name="Warren W.C."/>
            <person name="Wells D."/>
            <person name="Wills A."/>
            <person name="Wilson R.K."/>
            <person name="Zimmerman L.B."/>
            <person name="Zorn A.M."/>
            <person name="Grainger R."/>
            <person name="Grammer T."/>
            <person name="Khokha M.K."/>
            <person name="Richardson P.M."/>
            <person name="Rokhsar D.S."/>
        </authorList>
    </citation>
    <scope>NUCLEOTIDE SEQUENCE [LARGE SCALE GENOMIC DNA]</scope>
    <source>
        <strain evidence="2">Nigerian</strain>
    </source>
</reference>
<accession>A0A1B8XTM8</accession>
<evidence type="ECO:0000256" key="1">
    <source>
        <dbReference type="SAM" id="MobiDB-lite"/>
    </source>
</evidence>
<feature type="compositionally biased region" description="Polar residues" evidence="1">
    <location>
        <begin position="142"/>
        <end position="154"/>
    </location>
</feature>
<reference evidence="2" key="3">
    <citation type="submission" date="2016-05" db="EMBL/GenBank/DDBJ databases">
        <title>WGS assembly of Xenopus tropicalis.</title>
        <authorList>
            <person name="Sessions A."/>
            <person name="Jenkins J."/>
            <person name="Mitros T."/>
            <person name="Lyons J.T."/>
            <person name="Dichmann D.S."/>
            <person name="Robert J."/>
            <person name="Harland R.M."/>
            <person name="Rokhsar D.S."/>
        </authorList>
    </citation>
    <scope>NUCLEOTIDE SEQUENCE</scope>
    <source>
        <strain evidence="2">Nigerian</strain>
    </source>
</reference>
<feature type="compositionally biased region" description="Polar residues" evidence="1">
    <location>
        <begin position="165"/>
        <end position="198"/>
    </location>
</feature>
<name>A0A1B8XTM8_XENTR</name>
<feature type="compositionally biased region" description="Basic residues" evidence="1">
    <location>
        <begin position="221"/>
        <end position="232"/>
    </location>
</feature>
<feature type="compositionally biased region" description="Polar residues" evidence="1">
    <location>
        <begin position="336"/>
        <end position="347"/>
    </location>
</feature>
<reference evidence="2" key="1">
    <citation type="submission" date="2009-11" db="EMBL/GenBank/DDBJ databases">
        <authorList>
            <consortium name="US DOE Joint Genome Institute (JGI-PGF)"/>
            <person name="Ottilar R."/>
            <person name="Schmutz J."/>
            <person name="Salamov A."/>
            <person name="Cheng J.F."/>
            <person name="Lucas S."/>
            <person name="Pitluck S."/>
            <person name="Gundlach H."/>
            <person name="Guo Y."/>
            <person name="Haberer G."/>
            <person name="Nasrallah J."/>
            <person name="Mayer K.F.X."/>
            <person name="van de Peer Y."/>
            <person name="Weigel D."/>
            <person name="Grigoriev I.V."/>
        </authorList>
    </citation>
    <scope>NUCLEOTIDE SEQUENCE</scope>
    <source>
        <strain evidence="2">Nigerian</strain>
    </source>
</reference>
<dbReference type="PANTHER" id="PTHR31466">
    <property type="entry name" value="GENE 5591-RELATED"/>
    <property type="match status" value="1"/>
</dbReference>
<evidence type="ECO:0008006" key="3">
    <source>
        <dbReference type="Google" id="ProtNLM"/>
    </source>
</evidence>
<feature type="compositionally biased region" description="Polar residues" evidence="1">
    <location>
        <begin position="283"/>
        <end position="298"/>
    </location>
</feature>
<evidence type="ECO:0000313" key="2">
    <source>
        <dbReference type="EMBL" id="OCA14014.1"/>
    </source>
</evidence>
<gene>
    <name evidence="2" type="ORF">XENTR_v90028277mg</name>
</gene>
<dbReference type="PANTHER" id="PTHR31466:SF1">
    <property type="entry name" value="RIKEN CDNA 4930433I11 GENE"/>
    <property type="match status" value="1"/>
</dbReference>
<organism evidence="2">
    <name type="scientific">Xenopus tropicalis</name>
    <name type="common">Western clawed frog</name>
    <name type="synonym">Silurana tropicalis</name>
    <dbReference type="NCBI Taxonomy" id="8364"/>
    <lineage>
        <taxon>Eukaryota</taxon>
        <taxon>Metazoa</taxon>
        <taxon>Chordata</taxon>
        <taxon>Craniata</taxon>
        <taxon>Vertebrata</taxon>
        <taxon>Euteleostomi</taxon>
        <taxon>Amphibia</taxon>
        <taxon>Batrachia</taxon>
        <taxon>Anura</taxon>
        <taxon>Pipoidea</taxon>
        <taxon>Pipidae</taxon>
        <taxon>Xenopodinae</taxon>
        <taxon>Xenopus</taxon>
        <taxon>Silurana</taxon>
    </lineage>
</organism>
<protein>
    <recommendedName>
        <fullName evidence="3">DUF4629 domain-containing protein</fullName>
    </recommendedName>
</protein>